<evidence type="ECO:0000256" key="4">
    <source>
        <dbReference type="PROSITE-ProRule" id="PRU00175"/>
    </source>
</evidence>
<evidence type="ECO:0000313" key="8">
    <source>
        <dbReference type="Proteomes" id="UP001202328"/>
    </source>
</evidence>
<dbReference type="PANTHER" id="PTHR22763">
    <property type="entry name" value="RING ZINC FINGER PROTEIN"/>
    <property type="match status" value="1"/>
</dbReference>
<evidence type="ECO:0000256" key="5">
    <source>
        <dbReference type="SAM" id="Phobius"/>
    </source>
</evidence>
<evidence type="ECO:0000256" key="3">
    <source>
        <dbReference type="ARBA" id="ARBA00022833"/>
    </source>
</evidence>
<keyword evidence="8" id="KW-1185">Reference proteome</keyword>
<dbReference type="GO" id="GO:0012505">
    <property type="term" value="C:endomembrane system"/>
    <property type="evidence" value="ECO:0007669"/>
    <property type="project" value="TreeGrafter"/>
</dbReference>
<feature type="transmembrane region" description="Helical" evidence="5">
    <location>
        <begin position="112"/>
        <end position="131"/>
    </location>
</feature>
<gene>
    <name evidence="7" type="ORF">MKW98_011954</name>
</gene>
<dbReference type="SMART" id="SM00184">
    <property type="entry name" value="RING"/>
    <property type="match status" value="1"/>
</dbReference>
<dbReference type="PROSITE" id="PS50089">
    <property type="entry name" value="ZF_RING_2"/>
    <property type="match status" value="1"/>
</dbReference>
<proteinExistence type="predicted"/>
<dbReference type="GO" id="GO:0061630">
    <property type="term" value="F:ubiquitin protein ligase activity"/>
    <property type="evidence" value="ECO:0007669"/>
    <property type="project" value="TreeGrafter"/>
</dbReference>
<reference evidence="7" key="1">
    <citation type="submission" date="2022-04" db="EMBL/GenBank/DDBJ databases">
        <title>A functionally conserved STORR gene fusion in Papaver species that diverged 16.8 million years ago.</title>
        <authorList>
            <person name="Catania T."/>
        </authorList>
    </citation>
    <scope>NUCLEOTIDE SEQUENCE</scope>
    <source>
        <strain evidence="7">S-188037</strain>
    </source>
</reference>
<keyword evidence="5" id="KW-1133">Transmembrane helix</keyword>
<keyword evidence="1" id="KW-0479">Metal-binding</keyword>
<dbReference type="GO" id="GO:0043161">
    <property type="term" value="P:proteasome-mediated ubiquitin-dependent protein catabolic process"/>
    <property type="evidence" value="ECO:0007669"/>
    <property type="project" value="TreeGrafter"/>
</dbReference>
<dbReference type="GO" id="GO:0008270">
    <property type="term" value="F:zinc ion binding"/>
    <property type="evidence" value="ECO:0007669"/>
    <property type="project" value="UniProtKB-KW"/>
</dbReference>
<comment type="caution">
    <text evidence="7">The sequence shown here is derived from an EMBL/GenBank/DDBJ whole genome shotgun (WGS) entry which is preliminary data.</text>
</comment>
<dbReference type="Pfam" id="PF13639">
    <property type="entry name" value="zf-RING_2"/>
    <property type="match status" value="1"/>
</dbReference>
<evidence type="ECO:0000256" key="2">
    <source>
        <dbReference type="ARBA" id="ARBA00022771"/>
    </source>
</evidence>
<evidence type="ECO:0000256" key="1">
    <source>
        <dbReference type="ARBA" id="ARBA00022723"/>
    </source>
</evidence>
<dbReference type="AlphaFoldDB" id="A0AAD4S4L9"/>
<dbReference type="EMBL" id="JAJJMB010014067">
    <property type="protein sequence ID" value="KAI3862915.1"/>
    <property type="molecule type" value="Genomic_DNA"/>
</dbReference>
<evidence type="ECO:0000259" key="6">
    <source>
        <dbReference type="PROSITE" id="PS50089"/>
    </source>
</evidence>
<keyword evidence="3" id="KW-0862">Zinc</keyword>
<evidence type="ECO:0000313" key="7">
    <source>
        <dbReference type="EMBL" id="KAI3862915.1"/>
    </source>
</evidence>
<keyword evidence="2 4" id="KW-0863">Zinc-finger</keyword>
<feature type="domain" description="RING-type" evidence="6">
    <location>
        <begin position="41"/>
        <end position="82"/>
    </location>
</feature>
<sequence>MESIRDLEEQDFNFYSNEELSGEDIRRHMNKIIVLDDGEVCSVCLQDMNVDDHAAVLKCSHVFHEKCVEEWAERKPSCPLCRHDIRKENIKRKRPKHHDEELKGKISTHFRWKTFTVLGILSVVFSVYYSYRK</sequence>
<dbReference type="Proteomes" id="UP001202328">
    <property type="component" value="Unassembled WGS sequence"/>
</dbReference>
<name>A0AAD4S4L9_9MAGN</name>
<accession>A0AAD4S4L9</accession>
<dbReference type="SUPFAM" id="SSF57850">
    <property type="entry name" value="RING/U-box"/>
    <property type="match status" value="1"/>
</dbReference>
<protein>
    <recommendedName>
        <fullName evidence="6">RING-type domain-containing protein</fullName>
    </recommendedName>
</protein>
<keyword evidence="5" id="KW-0472">Membrane</keyword>
<dbReference type="PANTHER" id="PTHR22763:SF192">
    <property type="entry name" value="RING-TYPE DOMAIN-CONTAINING PROTEIN"/>
    <property type="match status" value="1"/>
</dbReference>
<dbReference type="InterPro" id="IPR001841">
    <property type="entry name" value="Znf_RING"/>
</dbReference>
<dbReference type="InterPro" id="IPR013083">
    <property type="entry name" value="Znf_RING/FYVE/PHD"/>
</dbReference>
<keyword evidence="5" id="KW-0812">Transmembrane</keyword>
<organism evidence="7 8">
    <name type="scientific">Papaver atlanticum</name>
    <dbReference type="NCBI Taxonomy" id="357466"/>
    <lineage>
        <taxon>Eukaryota</taxon>
        <taxon>Viridiplantae</taxon>
        <taxon>Streptophyta</taxon>
        <taxon>Embryophyta</taxon>
        <taxon>Tracheophyta</taxon>
        <taxon>Spermatophyta</taxon>
        <taxon>Magnoliopsida</taxon>
        <taxon>Ranunculales</taxon>
        <taxon>Papaveraceae</taxon>
        <taxon>Papaveroideae</taxon>
        <taxon>Papaver</taxon>
    </lineage>
</organism>
<dbReference type="Gene3D" id="3.30.40.10">
    <property type="entry name" value="Zinc/RING finger domain, C3HC4 (zinc finger)"/>
    <property type="match status" value="1"/>
</dbReference>
<dbReference type="InterPro" id="IPR050731">
    <property type="entry name" value="HRD1_E3_ubiq-ligases"/>
</dbReference>